<dbReference type="Proteomes" id="UP000516305">
    <property type="component" value="Chromosome"/>
</dbReference>
<proteinExistence type="inferred from homology"/>
<evidence type="ECO:0000256" key="2">
    <source>
        <dbReference type="ARBA" id="ARBA00022801"/>
    </source>
</evidence>
<evidence type="ECO:0000256" key="1">
    <source>
        <dbReference type="ARBA" id="ARBA00005953"/>
    </source>
</evidence>
<accession>A0A7H0VII6</accession>
<reference evidence="3 4" key="1">
    <citation type="submission" date="2020-08" db="EMBL/GenBank/DDBJ databases">
        <title>Croceimicrobium hydrocarbonivorans gen. nov., sp. nov., a novel marine bacterium isolated from a bacterial consortium that degrades polyethylene terephthalate.</title>
        <authorList>
            <person name="Liu R."/>
        </authorList>
    </citation>
    <scope>NUCLEOTIDE SEQUENCE [LARGE SCALE GENOMIC DNA]</scope>
    <source>
        <strain evidence="3 4">A20-9</strain>
    </source>
</reference>
<dbReference type="RefSeq" id="WP_210760061.1">
    <property type="nucleotide sequence ID" value="NZ_CP060139.1"/>
</dbReference>
<gene>
    <name evidence="3" type="ORF">H4K34_06750</name>
</gene>
<organism evidence="3 4">
    <name type="scientific">Croceimicrobium hydrocarbonivorans</name>
    <dbReference type="NCBI Taxonomy" id="2761580"/>
    <lineage>
        <taxon>Bacteria</taxon>
        <taxon>Pseudomonadati</taxon>
        <taxon>Bacteroidota</taxon>
        <taxon>Flavobacteriia</taxon>
        <taxon>Flavobacteriales</taxon>
        <taxon>Owenweeksiaceae</taxon>
        <taxon>Croceimicrobium</taxon>
    </lineage>
</organism>
<keyword evidence="2" id="KW-0378">Hydrolase</keyword>
<name>A0A7H0VII6_9FLAO</name>
<dbReference type="AlphaFoldDB" id="A0A7H0VII6"/>
<dbReference type="EMBL" id="CP060139">
    <property type="protein sequence ID" value="QNR25534.1"/>
    <property type="molecule type" value="Genomic_DNA"/>
</dbReference>
<evidence type="ECO:0000313" key="4">
    <source>
        <dbReference type="Proteomes" id="UP000516305"/>
    </source>
</evidence>
<dbReference type="PANTHER" id="PTHR31793:SF27">
    <property type="entry name" value="NOVEL THIOESTERASE SUPERFAMILY DOMAIN AND SAPOSIN A-TYPE DOMAIN CONTAINING PROTEIN (0610012H03RIK)"/>
    <property type="match status" value="1"/>
</dbReference>
<dbReference type="InterPro" id="IPR050563">
    <property type="entry name" value="4-hydroxybenzoyl-CoA_TE"/>
</dbReference>
<dbReference type="Pfam" id="PF13279">
    <property type="entry name" value="4HBT_2"/>
    <property type="match status" value="1"/>
</dbReference>
<evidence type="ECO:0000313" key="3">
    <source>
        <dbReference type="EMBL" id="QNR25534.1"/>
    </source>
</evidence>
<sequence>MIKPAREWDIPLGEFPLLSTDKLRYADTDRQGHINNALFSTFLETGRVELLQHLDLIKDSSPFSFVIASLQLDFMQQLYWPGQVHIATGISKLGRSSIHLHQALFQDQQCVARANTVIVQIENIGSKAVPFSEDRRQLLMSYQFSEI</sequence>
<dbReference type="InterPro" id="IPR029069">
    <property type="entry name" value="HotDog_dom_sf"/>
</dbReference>
<dbReference type="CDD" id="cd00586">
    <property type="entry name" value="4HBT"/>
    <property type="match status" value="1"/>
</dbReference>
<dbReference type="Gene3D" id="3.10.129.10">
    <property type="entry name" value="Hotdog Thioesterase"/>
    <property type="match status" value="1"/>
</dbReference>
<dbReference type="GO" id="GO:0047617">
    <property type="term" value="F:fatty acyl-CoA hydrolase activity"/>
    <property type="evidence" value="ECO:0007669"/>
    <property type="project" value="TreeGrafter"/>
</dbReference>
<keyword evidence="4" id="KW-1185">Reference proteome</keyword>
<protein>
    <submittedName>
        <fullName evidence="3">Acyl-CoA thioesterase</fullName>
    </submittedName>
</protein>
<dbReference type="PANTHER" id="PTHR31793">
    <property type="entry name" value="4-HYDROXYBENZOYL-COA THIOESTERASE FAMILY MEMBER"/>
    <property type="match status" value="1"/>
</dbReference>
<comment type="similarity">
    <text evidence="1">Belongs to the 4-hydroxybenzoyl-CoA thioesterase family.</text>
</comment>
<dbReference type="KEGG" id="chyd:H4K34_06750"/>
<dbReference type="SUPFAM" id="SSF54637">
    <property type="entry name" value="Thioesterase/thiol ester dehydrase-isomerase"/>
    <property type="match status" value="1"/>
</dbReference>